<name>A0A1H3C041_9PROT</name>
<dbReference type="EMBL" id="FNOY01000002">
    <property type="protein sequence ID" value="SDX47517.1"/>
    <property type="molecule type" value="Genomic_DNA"/>
</dbReference>
<keyword evidence="1 6" id="KW-0963">Cytoplasm</keyword>
<dbReference type="HAMAP" id="MF_00074">
    <property type="entry name" value="16SrRNA_methyltr_G"/>
    <property type="match status" value="1"/>
</dbReference>
<dbReference type="OrthoDB" id="9808773at2"/>
<organism evidence="7 8">
    <name type="scientific">Nitrosomonas halophila</name>
    <dbReference type="NCBI Taxonomy" id="44576"/>
    <lineage>
        <taxon>Bacteria</taxon>
        <taxon>Pseudomonadati</taxon>
        <taxon>Pseudomonadota</taxon>
        <taxon>Betaproteobacteria</taxon>
        <taxon>Nitrosomonadales</taxon>
        <taxon>Nitrosomonadaceae</taxon>
        <taxon>Nitrosomonas</taxon>
    </lineage>
</organism>
<dbReference type="NCBIfam" id="TIGR00138">
    <property type="entry name" value="rsmG_gidB"/>
    <property type="match status" value="1"/>
</dbReference>
<dbReference type="PIRSF" id="PIRSF003078">
    <property type="entry name" value="GidB"/>
    <property type="match status" value="1"/>
</dbReference>
<evidence type="ECO:0000256" key="6">
    <source>
        <dbReference type="HAMAP-Rule" id="MF_00074"/>
    </source>
</evidence>
<gene>
    <name evidence="6" type="primary">rsmG</name>
    <name evidence="7" type="ORF">SAMN05421881_100215</name>
</gene>
<dbReference type="GO" id="GO:0005829">
    <property type="term" value="C:cytosol"/>
    <property type="evidence" value="ECO:0007669"/>
    <property type="project" value="TreeGrafter"/>
</dbReference>
<keyword evidence="8" id="KW-1185">Reference proteome</keyword>
<dbReference type="EC" id="2.1.1.170" evidence="6"/>
<evidence type="ECO:0000256" key="5">
    <source>
        <dbReference type="ARBA" id="ARBA00022691"/>
    </source>
</evidence>
<evidence type="ECO:0000313" key="7">
    <source>
        <dbReference type="EMBL" id="SDX47517.1"/>
    </source>
</evidence>
<reference evidence="7 8" key="1">
    <citation type="submission" date="2016-10" db="EMBL/GenBank/DDBJ databases">
        <authorList>
            <person name="de Groot N.N."/>
        </authorList>
    </citation>
    <scope>NUCLEOTIDE SEQUENCE [LARGE SCALE GENOMIC DNA]</scope>
    <source>
        <strain evidence="7 8">Nm1</strain>
    </source>
</reference>
<dbReference type="PANTHER" id="PTHR31760">
    <property type="entry name" value="S-ADENOSYL-L-METHIONINE-DEPENDENT METHYLTRANSFERASES SUPERFAMILY PROTEIN"/>
    <property type="match status" value="1"/>
</dbReference>
<keyword evidence="4 6" id="KW-0808">Transferase</keyword>
<protein>
    <recommendedName>
        <fullName evidence="6">Ribosomal RNA small subunit methyltransferase G</fullName>
        <ecNumber evidence="6">2.1.1.170</ecNumber>
    </recommendedName>
    <alternativeName>
        <fullName evidence="6">16S rRNA 7-methylguanosine methyltransferase</fullName>
        <shortName evidence="6">16S rRNA m7G methyltransferase</shortName>
    </alternativeName>
</protein>
<keyword evidence="2 6" id="KW-0698">rRNA processing</keyword>
<comment type="function">
    <text evidence="6">Specifically methylates the N7 position of guanine in position 527 of 16S rRNA.</text>
</comment>
<sequence>MDLEKRLLEGLQALPGMPADVEGLGRRLLQYIELIAKWNATHNLTAVRDPGAMVARHLLDSLAVLPHISGPNIVDAGSGAGLPGIPIALARPDWQVVLVESNQKKAAFLMQAVIELNLTNVVVKSQRIEKLSVENKIDTVISRAFSNLNRFAQLASGLCKDNAEHCRLVAMKGAFPDLELMQLSPEFHVEQIIAVTVPGLKAKRHLIKLRCN</sequence>
<dbReference type="InterPro" id="IPR003682">
    <property type="entry name" value="rRNA_ssu_MeTfrase_G"/>
</dbReference>
<dbReference type="Proteomes" id="UP000198640">
    <property type="component" value="Unassembled WGS sequence"/>
</dbReference>
<evidence type="ECO:0000313" key="8">
    <source>
        <dbReference type="Proteomes" id="UP000198640"/>
    </source>
</evidence>
<dbReference type="PANTHER" id="PTHR31760:SF0">
    <property type="entry name" value="S-ADENOSYL-L-METHIONINE-DEPENDENT METHYLTRANSFERASES SUPERFAMILY PROTEIN"/>
    <property type="match status" value="1"/>
</dbReference>
<comment type="similarity">
    <text evidence="6">Belongs to the methyltransferase superfamily. RNA methyltransferase RsmG family.</text>
</comment>
<comment type="caution">
    <text evidence="6">Lacks conserved residue(s) required for the propagation of feature annotation.</text>
</comment>
<keyword evidence="3 6" id="KW-0489">Methyltransferase</keyword>
<dbReference type="AlphaFoldDB" id="A0A1H3C041"/>
<dbReference type="Gene3D" id="3.40.50.150">
    <property type="entry name" value="Vaccinia Virus protein VP39"/>
    <property type="match status" value="1"/>
</dbReference>
<dbReference type="STRING" id="44576.SAMN05421881_100215"/>
<comment type="catalytic activity">
    <reaction evidence="6">
        <text>guanosine(527) in 16S rRNA + S-adenosyl-L-methionine = N(7)-methylguanosine(527) in 16S rRNA + S-adenosyl-L-homocysteine</text>
        <dbReference type="Rhea" id="RHEA:42732"/>
        <dbReference type="Rhea" id="RHEA-COMP:10209"/>
        <dbReference type="Rhea" id="RHEA-COMP:10210"/>
        <dbReference type="ChEBI" id="CHEBI:57856"/>
        <dbReference type="ChEBI" id="CHEBI:59789"/>
        <dbReference type="ChEBI" id="CHEBI:74269"/>
        <dbReference type="ChEBI" id="CHEBI:74480"/>
        <dbReference type="EC" id="2.1.1.170"/>
    </reaction>
</comment>
<evidence type="ECO:0000256" key="3">
    <source>
        <dbReference type="ARBA" id="ARBA00022603"/>
    </source>
</evidence>
<evidence type="ECO:0000256" key="4">
    <source>
        <dbReference type="ARBA" id="ARBA00022679"/>
    </source>
</evidence>
<proteinExistence type="inferred from homology"/>
<evidence type="ECO:0000256" key="1">
    <source>
        <dbReference type="ARBA" id="ARBA00022490"/>
    </source>
</evidence>
<feature type="binding site" evidence="6">
    <location>
        <position position="82"/>
    </location>
    <ligand>
        <name>S-adenosyl-L-methionine</name>
        <dbReference type="ChEBI" id="CHEBI:59789"/>
    </ligand>
</feature>
<dbReference type="RefSeq" id="WP_090411059.1">
    <property type="nucleotide sequence ID" value="NZ_FNOY01000002.1"/>
</dbReference>
<accession>A0A1H3C041</accession>
<dbReference type="GO" id="GO:0070043">
    <property type="term" value="F:rRNA (guanine-N7-)-methyltransferase activity"/>
    <property type="evidence" value="ECO:0007669"/>
    <property type="project" value="UniProtKB-UniRule"/>
</dbReference>
<evidence type="ECO:0000256" key="2">
    <source>
        <dbReference type="ARBA" id="ARBA00022552"/>
    </source>
</evidence>
<dbReference type="SUPFAM" id="SSF53335">
    <property type="entry name" value="S-adenosyl-L-methionine-dependent methyltransferases"/>
    <property type="match status" value="1"/>
</dbReference>
<dbReference type="InterPro" id="IPR029063">
    <property type="entry name" value="SAM-dependent_MTases_sf"/>
</dbReference>
<comment type="subcellular location">
    <subcellularLocation>
        <location evidence="6">Cytoplasm</location>
    </subcellularLocation>
</comment>
<feature type="binding site" evidence="6">
    <location>
        <begin position="128"/>
        <end position="129"/>
    </location>
    <ligand>
        <name>S-adenosyl-L-methionine</name>
        <dbReference type="ChEBI" id="CHEBI:59789"/>
    </ligand>
</feature>
<dbReference type="Pfam" id="PF02527">
    <property type="entry name" value="GidB"/>
    <property type="match status" value="1"/>
</dbReference>
<feature type="binding site" evidence="6">
    <location>
        <position position="77"/>
    </location>
    <ligand>
        <name>S-adenosyl-L-methionine</name>
        <dbReference type="ChEBI" id="CHEBI:59789"/>
    </ligand>
</feature>
<keyword evidence="5 6" id="KW-0949">S-adenosyl-L-methionine</keyword>
<dbReference type="CDD" id="cd02440">
    <property type="entry name" value="AdoMet_MTases"/>
    <property type="match status" value="1"/>
</dbReference>
<feature type="binding site" evidence="6">
    <location>
        <position position="143"/>
    </location>
    <ligand>
        <name>S-adenosyl-L-methionine</name>
        <dbReference type="ChEBI" id="CHEBI:59789"/>
    </ligand>
</feature>